<evidence type="ECO:0000259" key="1">
    <source>
        <dbReference type="Pfam" id="PF12804"/>
    </source>
</evidence>
<sequence length="210" mass="23309">MDSSGIVGIYLAAGKSRRMGINKLNLPLDQEYLGSKAFRVALESKLDSTIAVTRQGDSLHWLAPFSKIKGWSRVYADGGQSASLKAGVKAAVELGVEGVVVMLADQPLVPAGLINRLVDEFQKSHGDFYISFLHKGIVSPPILLAKQLFLDLMELDGDQGARDLIRGVWKDKGRQIEIEDETYFFDVDTMEDYHLLLESHYNNNSPDRLL</sequence>
<reference evidence="2 3" key="1">
    <citation type="submission" date="2022-06" db="EMBL/GenBank/DDBJ databases">
        <authorList>
            <person name="Jeon C.O."/>
        </authorList>
    </citation>
    <scope>NUCLEOTIDE SEQUENCE [LARGE SCALE GENOMIC DNA]</scope>
    <source>
        <strain evidence="2 3">KCTC 13943</strain>
    </source>
</reference>
<dbReference type="Proteomes" id="UP001523262">
    <property type="component" value="Unassembled WGS sequence"/>
</dbReference>
<feature type="domain" description="MobA-like NTP transferase" evidence="1">
    <location>
        <begin position="8"/>
        <end position="166"/>
    </location>
</feature>
<accession>A0ABT0W9V0</accession>
<dbReference type="Pfam" id="PF12804">
    <property type="entry name" value="NTP_transf_3"/>
    <property type="match status" value="1"/>
</dbReference>
<dbReference type="PANTHER" id="PTHR43777:SF1">
    <property type="entry name" value="MOLYBDENUM COFACTOR CYTIDYLYLTRANSFERASE"/>
    <property type="match status" value="1"/>
</dbReference>
<dbReference type="InterPro" id="IPR025877">
    <property type="entry name" value="MobA-like_NTP_Trfase"/>
</dbReference>
<comment type="caution">
    <text evidence="2">The sequence shown here is derived from an EMBL/GenBank/DDBJ whole genome shotgun (WGS) entry which is preliminary data.</text>
</comment>
<evidence type="ECO:0000313" key="3">
    <source>
        <dbReference type="Proteomes" id="UP001523262"/>
    </source>
</evidence>
<name>A0ABT0W9V0_9BACI</name>
<protein>
    <submittedName>
        <fullName evidence="2">Nucleotidyltransferase family protein</fullName>
    </submittedName>
</protein>
<dbReference type="EMBL" id="JAMQCR010000001">
    <property type="protein sequence ID" value="MCM2533112.1"/>
    <property type="molecule type" value="Genomic_DNA"/>
</dbReference>
<organism evidence="2 3">
    <name type="scientific">Neobacillus pocheonensis</name>
    <dbReference type="NCBI Taxonomy" id="363869"/>
    <lineage>
        <taxon>Bacteria</taxon>
        <taxon>Bacillati</taxon>
        <taxon>Bacillota</taxon>
        <taxon>Bacilli</taxon>
        <taxon>Bacillales</taxon>
        <taxon>Bacillaceae</taxon>
        <taxon>Neobacillus</taxon>
    </lineage>
</organism>
<dbReference type="PANTHER" id="PTHR43777">
    <property type="entry name" value="MOLYBDENUM COFACTOR CYTIDYLYLTRANSFERASE"/>
    <property type="match status" value="1"/>
</dbReference>
<dbReference type="Gene3D" id="3.90.550.10">
    <property type="entry name" value="Spore Coat Polysaccharide Biosynthesis Protein SpsA, Chain A"/>
    <property type="match status" value="1"/>
</dbReference>
<dbReference type="SUPFAM" id="SSF53448">
    <property type="entry name" value="Nucleotide-diphospho-sugar transferases"/>
    <property type="match status" value="1"/>
</dbReference>
<proteinExistence type="predicted"/>
<dbReference type="InterPro" id="IPR029044">
    <property type="entry name" value="Nucleotide-diphossugar_trans"/>
</dbReference>
<gene>
    <name evidence="2" type="ORF">NDK43_12810</name>
</gene>
<keyword evidence="3" id="KW-1185">Reference proteome</keyword>
<dbReference type="CDD" id="cd04182">
    <property type="entry name" value="GT_2_like_f"/>
    <property type="match status" value="1"/>
</dbReference>
<evidence type="ECO:0000313" key="2">
    <source>
        <dbReference type="EMBL" id="MCM2533112.1"/>
    </source>
</evidence>